<evidence type="ECO:0000259" key="1">
    <source>
        <dbReference type="Pfam" id="PF03478"/>
    </source>
</evidence>
<dbReference type="AlphaFoldDB" id="A0A0E0A4N4"/>
<reference evidence="2" key="1">
    <citation type="submission" date="2015-04" db="UniProtKB">
        <authorList>
            <consortium name="EnsemblPlants"/>
        </authorList>
    </citation>
    <scope>IDENTIFICATION</scope>
</reference>
<organism evidence="2">
    <name type="scientific">Oryza glumipatula</name>
    <dbReference type="NCBI Taxonomy" id="40148"/>
    <lineage>
        <taxon>Eukaryota</taxon>
        <taxon>Viridiplantae</taxon>
        <taxon>Streptophyta</taxon>
        <taxon>Embryophyta</taxon>
        <taxon>Tracheophyta</taxon>
        <taxon>Spermatophyta</taxon>
        <taxon>Magnoliopsida</taxon>
        <taxon>Liliopsida</taxon>
        <taxon>Poales</taxon>
        <taxon>Poaceae</taxon>
        <taxon>BOP clade</taxon>
        <taxon>Oryzoideae</taxon>
        <taxon>Oryzeae</taxon>
        <taxon>Oryzinae</taxon>
        <taxon>Oryza</taxon>
    </lineage>
</organism>
<dbReference type="eggNOG" id="ENOG502R1MH">
    <property type="taxonomic scope" value="Eukaryota"/>
</dbReference>
<evidence type="ECO:0000313" key="3">
    <source>
        <dbReference type="Proteomes" id="UP000026961"/>
    </source>
</evidence>
<keyword evidence="3" id="KW-1185">Reference proteome</keyword>
<dbReference type="PANTHER" id="PTHR33127">
    <property type="entry name" value="TRANSMEMBRANE PROTEIN"/>
    <property type="match status" value="1"/>
</dbReference>
<dbReference type="HOGENOM" id="CLU_032864_2_0_1"/>
<feature type="domain" description="KIB1-4 beta-propeller" evidence="1">
    <location>
        <begin position="42"/>
        <end position="302"/>
    </location>
</feature>
<evidence type="ECO:0000313" key="2">
    <source>
        <dbReference type="EnsemblPlants" id="OGLUM06G02300.1"/>
    </source>
</evidence>
<dbReference type="InterPro" id="IPR005174">
    <property type="entry name" value="KIB1-4_b-propeller"/>
</dbReference>
<sequence length="335" mass="36637">MSASTSRRPAAPSPFLVLYDDADGGRPATTTLYNVADGVHRPCDIDDQRTKRSWVTSHGGWVLTWDSATLATFLWNPYAAAAGETTNVALPSFGRAPPDIEACCALSTGEPAAAAGGLFTVVMVEVDSNVLWYCHAGATSSSSPAWAKHEYDIGDERTISGFTPCGGKLYYLIQPGMSYGVLEFSPDHQPVFTTVRAKPIRLFATAEDCMLVFSVFPVDVNGELHLVFIFKGEDCKAVVDVAVYRVDLEKRKHVRIRSIGDRAILVGGSNGFGGWCRASRHGLLPNSIYWVSPFDNRLHVYDLGEKTEEIRDPCKGVDDPSLYNTYAMITYEDGF</sequence>
<dbReference type="Pfam" id="PF03478">
    <property type="entry name" value="Beta-prop_KIB1-4"/>
    <property type="match status" value="1"/>
</dbReference>
<protein>
    <recommendedName>
        <fullName evidence="1">KIB1-4 beta-propeller domain-containing protein</fullName>
    </recommendedName>
</protein>
<accession>A0A0E0A4N4</accession>
<dbReference type="EnsemblPlants" id="OGLUM06G02300.1">
    <property type="protein sequence ID" value="OGLUM06G02300.1"/>
    <property type="gene ID" value="OGLUM06G02300"/>
</dbReference>
<dbReference type="Gramene" id="OGLUM06G02300.1">
    <property type="protein sequence ID" value="OGLUM06G02300.1"/>
    <property type="gene ID" value="OGLUM06G02300"/>
</dbReference>
<dbReference type="PANTHER" id="PTHR33127:SF89">
    <property type="entry name" value="OS06G0135800 PROTEIN"/>
    <property type="match status" value="1"/>
</dbReference>
<name>A0A0E0A4N4_9ORYZ</name>
<reference evidence="2" key="2">
    <citation type="submission" date="2018-05" db="EMBL/GenBank/DDBJ databases">
        <title>OgluRS3 (Oryza glumaepatula Reference Sequence Version 3).</title>
        <authorList>
            <person name="Zhang J."/>
            <person name="Kudrna D."/>
            <person name="Lee S."/>
            <person name="Talag J."/>
            <person name="Welchert J."/>
            <person name="Wing R.A."/>
        </authorList>
    </citation>
    <scope>NUCLEOTIDE SEQUENCE [LARGE SCALE GENOMIC DNA]</scope>
</reference>
<dbReference type="Proteomes" id="UP000026961">
    <property type="component" value="Chromosome 6"/>
</dbReference>
<proteinExistence type="predicted"/>